<dbReference type="PROSITE" id="PS50104">
    <property type="entry name" value="TIR"/>
    <property type="match status" value="1"/>
</dbReference>
<dbReference type="InterPro" id="IPR003591">
    <property type="entry name" value="Leu-rich_rpt_typical-subtyp"/>
</dbReference>
<dbReference type="SMART" id="SM00369">
    <property type="entry name" value="LRR_TYP"/>
    <property type="match status" value="10"/>
</dbReference>
<evidence type="ECO:0000256" key="9">
    <source>
        <dbReference type="ARBA" id="ARBA00023170"/>
    </source>
</evidence>
<organism evidence="12 13">
    <name type="scientific">Holothuria leucospilota</name>
    <name type="common">Black long sea cucumber</name>
    <name type="synonym">Mertensiothuria leucospilota</name>
    <dbReference type="NCBI Taxonomy" id="206669"/>
    <lineage>
        <taxon>Eukaryota</taxon>
        <taxon>Metazoa</taxon>
        <taxon>Echinodermata</taxon>
        <taxon>Eleutherozoa</taxon>
        <taxon>Echinozoa</taxon>
        <taxon>Holothuroidea</taxon>
        <taxon>Aspidochirotacea</taxon>
        <taxon>Aspidochirotida</taxon>
        <taxon>Holothuriidae</taxon>
        <taxon>Holothuria</taxon>
    </lineage>
</organism>
<dbReference type="FunFam" id="3.40.50.10140:FF:000026">
    <property type="entry name" value="Toll-like receptor 2"/>
    <property type="match status" value="1"/>
</dbReference>
<evidence type="ECO:0000256" key="10">
    <source>
        <dbReference type="ARBA" id="ARBA00023180"/>
    </source>
</evidence>
<dbReference type="Pfam" id="PF01582">
    <property type="entry name" value="TIR"/>
    <property type="match status" value="1"/>
</dbReference>
<gene>
    <name evidence="12" type="ORF">HOLleu_23400</name>
</gene>
<dbReference type="InterPro" id="IPR001611">
    <property type="entry name" value="Leu-rich_rpt"/>
</dbReference>
<evidence type="ECO:0000256" key="2">
    <source>
        <dbReference type="ARBA" id="ARBA00009634"/>
    </source>
</evidence>
<evidence type="ECO:0000259" key="11">
    <source>
        <dbReference type="PROSITE" id="PS50104"/>
    </source>
</evidence>
<dbReference type="InterPro" id="IPR000157">
    <property type="entry name" value="TIR_dom"/>
</dbReference>
<name>A0A9Q1BU51_HOLLE</name>
<comment type="subcellular location">
    <subcellularLocation>
        <location evidence="1">Membrane</location>
        <topology evidence="1">Single-pass membrane protein</topology>
    </subcellularLocation>
</comment>
<comment type="caution">
    <text evidence="12">The sequence shown here is derived from an EMBL/GenBank/DDBJ whole genome shotgun (WGS) entry which is preliminary data.</text>
</comment>
<keyword evidence="8" id="KW-0472">Membrane</keyword>
<dbReference type="InterPro" id="IPR032675">
    <property type="entry name" value="LRR_dom_sf"/>
</dbReference>
<keyword evidence="10" id="KW-0325">Glycoprotein</keyword>
<dbReference type="SUPFAM" id="SSF52058">
    <property type="entry name" value="L domain-like"/>
    <property type="match status" value="3"/>
</dbReference>
<evidence type="ECO:0000256" key="4">
    <source>
        <dbReference type="ARBA" id="ARBA00022692"/>
    </source>
</evidence>
<dbReference type="Pfam" id="PF13855">
    <property type="entry name" value="LRR_8"/>
    <property type="match status" value="4"/>
</dbReference>
<keyword evidence="7" id="KW-1133">Transmembrane helix</keyword>
<dbReference type="InterPro" id="IPR026906">
    <property type="entry name" value="LRR_5"/>
</dbReference>
<protein>
    <submittedName>
        <fullName evidence="12">Toll-like receptor Tollo</fullName>
    </submittedName>
</protein>
<dbReference type="Proteomes" id="UP001152320">
    <property type="component" value="Chromosome 11"/>
</dbReference>
<comment type="similarity">
    <text evidence="2">Belongs to the Toll-like receptor family.</text>
</comment>
<evidence type="ECO:0000256" key="8">
    <source>
        <dbReference type="ARBA" id="ARBA00023136"/>
    </source>
</evidence>
<keyword evidence="9 12" id="KW-0675">Receptor</keyword>
<keyword evidence="4" id="KW-0812">Transmembrane</keyword>
<evidence type="ECO:0000256" key="7">
    <source>
        <dbReference type="ARBA" id="ARBA00022989"/>
    </source>
</evidence>
<dbReference type="GO" id="GO:0038023">
    <property type="term" value="F:signaling receptor activity"/>
    <property type="evidence" value="ECO:0007669"/>
    <property type="project" value="TreeGrafter"/>
</dbReference>
<dbReference type="SUPFAM" id="SSF52200">
    <property type="entry name" value="Toll/Interleukin receptor TIR domain"/>
    <property type="match status" value="1"/>
</dbReference>
<dbReference type="PRINTS" id="PR00019">
    <property type="entry name" value="LEURICHRPT"/>
</dbReference>
<dbReference type="Pfam" id="PF13306">
    <property type="entry name" value="LRR_5"/>
    <property type="match status" value="1"/>
</dbReference>
<dbReference type="InterPro" id="IPR035897">
    <property type="entry name" value="Toll_tir_struct_dom_sf"/>
</dbReference>
<dbReference type="PANTHER" id="PTHR24365">
    <property type="entry name" value="TOLL-LIKE RECEPTOR"/>
    <property type="match status" value="1"/>
</dbReference>
<sequence>MPDEMAKFSKWTEITILSSVYICAVVAINVTDCLQKWDCKWNNYIPFARNEGTCAFIREGRFPIDGPSTVGPPGQCNLLILCDRGFGSTPNMFECLKLLAGDAEIKTLHLSRCSQLEIKDDDLSHFRYMEEFNISNTSIRSISDGSFYRTNNLFTIDLHQNYYESHIFEYPNALIGPNFSGTDEAFPFLPNLKSLLLHNFNFESGIPPNAFRNLKTLHHLTFSNVTLRNSDFFSMRYFTNLTHLEIYDSPMINIIPLELSSFLPHLAHLELSLTNITKIQSESFSSMSFLETLTLSDNLLLEVINPQTFAELTRLSSLSLARNPSLEMIPSLDSLDHLRTIDLSFCAISNLSSKLFADDEDVQQINLKGNKIIDIPNIFANFRNGVGSLENVEYIDLSKNEIKQIQSYTFSNLQNVKFISLSTNQINFVAHHAFYNLTNILEFQLDLNALTVAGLSEFSFSGINTLQYLDLSSNELTNFPKFPKSINWELGENSLPKFPFRSDLKYNPLICDCDMFRDMFVQSSKNSWELPFYHSFVWPGNYQLSNQRFDSTLLKCRTPLNHEDKRIDDMLRLPDEFFTVMESPEDCPLPCTCFIQCSSHLIYTICNNANLTSIPLTINPQTNVLSLQNNTITHLSSNSLIHLPNLVSLDLSGNHINRIESGVFSHLNFLRILNLRNNNLTQMSSEILNISSLNFYHLDLSSNFISNFDSDTFETIPSVVRLEFSDNKLQSLPTGVVDNLHSLTYLMLRGNPFNCMCGILNLTNWYKKKVFDIGDELETDIIYLQCAPYLNETALIHWLEDMEIRCSPPPTVLPVTVIVTVADPYQWGILVLGVTCAIVLTSCICGLCYKFRLEILVLFYIRTGLKLFGNENAKEEKEYDAFISFSSLDRDFVLKELVPKLESQGNQRKLCIHHRDFIVGECIATNIINAVENSSKILILFSKNYVESEWCSYEFKSAHQKALKDRSKRIVFIMMENVNQTTLDKEIKAYISTNTYLDRKDPLFWSKLDYAIPKSKASSKEMPEVKMRVHPDVVKLEMQNQADTKL</sequence>
<feature type="domain" description="TIR" evidence="11">
    <location>
        <begin position="877"/>
        <end position="1012"/>
    </location>
</feature>
<proteinExistence type="inferred from homology"/>
<evidence type="ECO:0000256" key="1">
    <source>
        <dbReference type="ARBA" id="ARBA00004167"/>
    </source>
</evidence>
<dbReference type="PRINTS" id="PR01537">
    <property type="entry name" value="INTRLKN1R1F"/>
</dbReference>
<evidence type="ECO:0000256" key="6">
    <source>
        <dbReference type="ARBA" id="ARBA00022737"/>
    </source>
</evidence>
<evidence type="ECO:0000313" key="13">
    <source>
        <dbReference type="Proteomes" id="UP001152320"/>
    </source>
</evidence>
<keyword evidence="6" id="KW-0677">Repeat</keyword>
<dbReference type="AlphaFoldDB" id="A0A9Q1BU51"/>
<dbReference type="PROSITE" id="PS51450">
    <property type="entry name" value="LRR"/>
    <property type="match status" value="2"/>
</dbReference>
<keyword evidence="5" id="KW-0732">Signal</keyword>
<keyword evidence="13" id="KW-1185">Reference proteome</keyword>
<dbReference type="GO" id="GO:0005886">
    <property type="term" value="C:plasma membrane"/>
    <property type="evidence" value="ECO:0007669"/>
    <property type="project" value="TreeGrafter"/>
</dbReference>
<dbReference type="SMART" id="SM00255">
    <property type="entry name" value="TIR"/>
    <property type="match status" value="1"/>
</dbReference>
<dbReference type="FunFam" id="3.80.10.10:FF:000770">
    <property type="entry name" value="Uncharacterized protein"/>
    <property type="match status" value="1"/>
</dbReference>
<dbReference type="Gene3D" id="3.40.50.10140">
    <property type="entry name" value="Toll/interleukin-1 receptor homology (TIR) domain"/>
    <property type="match status" value="1"/>
</dbReference>
<dbReference type="Gene3D" id="3.80.10.10">
    <property type="entry name" value="Ribonuclease Inhibitor"/>
    <property type="match status" value="5"/>
</dbReference>
<dbReference type="GO" id="GO:0007165">
    <property type="term" value="P:signal transduction"/>
    <property type="evidence" value="ECO:0007669"/>
    <property type="project" value="InterPro"/>
</dbReference>
<evidence type="ECO:0000256" key="3">
    <source>
        <dbReference type="ARBA" id="ARBA00022614"/>
    </source>
</evidence>
<dbReference type="EMBL" id="JAIZAY010000011">
    <property type="protein sequence ID" value="KAJ8033228.1"/>
    <property type="molecule type" value="Genomic_DNA"/>
</dbReference>
<keyword evidence="3" id="KW-0433">Leucine-rich repeat</keyword>
<evidence type="ECO:0000256" key="5">
    <source>
        <dbReference type="ARBA" id="ARBA00022729"/>
    </source>
</evidence>
<reference evidence="12" key="1">
    <citation type="submission" date="2021-10" db="EMBL/GenBank/DDBJ databases">
        <title>Tropical sea cucumber genome reveals ecological adaptation and Cuvierian tubules defense mechanism.</title>
        <authorList>
            <person name="Chen T."/>
        </authorList>
    </citation>
    <scope>NUCLEOTIDE SEQUENCE</scope>
    <source>
        <strain evidence="12">Nanhai2018</strain>
        <tissue evidence="12">Muscle</tissue>
    </source>
</reference>
<dbReference type="PANTHER" id="PTHR24365:SF541">
    <property type="entry name" value="PROTEIN TOLL-RELATED"/>
    <property type="match status" value="1"/>
</dbReference>
<evidence type="ECO:0000313" key="12">
    <source>
        <dbReference type="EMBL" id="KAJ8033228.1"/>
    </source>
</evidence>
<dbReference type="OrthoDB" id="5966846at2759"/>
<accession>A0A9Q1BU51</accession>